<keyword evidence="2" id="KW-1133">Transmembrane helix</keyword>
<feature type="transmembrane region" description="Helical" evidence="2">
    <location>
        <begin position="157"/>
        <end position="178"/>
    </location>
</feature>
<organism evidence="3 4">
    <name type="scientific">Polyrhizophydium stewartii</name>
    <dbReference type="NCBI Taxonomy" id="2732419"/>
    <lineage>
        <taxon>Eukaryota</taxon>
        <taxon>Fungi</taxon>
        <taxon>Fungi incertae sedis</taxon>
        <taxon>Chytridiomycota</taxon>
        <taxon>Chytridiomycota incertae sedis</taxon>
        <taxon>Chytridiomycetes</taxon>
        <taxon>Rhizophydiales</taxon>
        <taxon>Rhizophydiales incertae sedis</taxon>
        <taxon>Polyrhizophydium</taxon>
    </lineage>
</organism>
<feature type="compositionally biased region" description="Low complexity" evidence="1">
    <location>
        <begin position="29"/>
        <end position="55"/>
    </location>
</feature>
<protein>
    <submittedName>
        <fullName evidence="3">Uncharacterized protein</fullName>
    </submittedName>
</protein>
<dbReference type="Pfam" id="PF15159">
    <property type="entry name" value="PIG-Y"/>
    <property type="match status" value="1"/>
</dbReference>
<feature type="region of interest" description="Disordered" evidence="1">
    <location>
        <begin position="1"/>
        <end position="102"/>
    </location>
</feature>
<sequence length="187" mass="20954">MSSESTLPAGRDSDPVRRRPPSLPPLPVVPQSVSSRAPLFPPLQAASQQQQPALRPTRRNSLFQPGSSALAATPLTPYSVARPGRPRAASPVRAPPSPRINQGDDPFDGRLRVYGWLLLAATAAYFAFNLFTLVLRHWLIPANSGSRLLEWIRNDKYYCYLIPVFGPVFVFFIFFNWLGMKYFRQNA</sequence>
<evidence type="ECO:0000256" key="2">
    <source>
        <dbReference type="SAM" id="Phobius"/>
    </source>
</evidence>
<accession>A0ABR4NKY5</accession>
<dbReference type="PANTHER" id="PTHR36485:SF1">
    <property type="entry name" value="TRANSMEMBRANE PROTEIN"/>
    <property type="match status" value="1"/>
</dbReference>
<evidence type="ECO:0000313" key="4">
    <source>
        <dbReference type="Proteomes" id="UP001527925"/>
    </source>
</evidence>
<dbReference type="Proteomes" id="UP001527925">
    <property type="component" value="Unassembled WGS sequence"/>
</dbReference>
<dbReference type="PANTHER" id="PTHR36485">
    <property type="entry name" value="OS01G0939000 PROTEIN"/>
    <property type="match status" value="1"/>
</dbReference>
<gene>
    <name evidence="3" type="ORF">HK105_200211</name>
</gene>
<feature type="transmembrane region" description="Helical" evidence="2">
    <location>
        <begin position="113"/>
        <end position="136"/>
    </location>
</feature>
<reference evidence="3 4" key="1">
    <citation type="submission" date="2023-09" db="EMBL/GenBank/DDBJ databases">
        <title>Pangenome analysis of Batrachochytrium dendrobatidis and related Chytrids.</title>
        <authorList>
            <person name="Yacoub M.N."/>
            <person name="Stajich J.E."/>
            <person name="James T.Y."/>
        </authorList>
    </citation>
    <scope>NUCLEOTIDE SEQUENCE [LARGE SCALE GENOMIC DNA]</scope>
    <source>
        <strain evidence="3 4">JEL0888</strain>
    </source>
</reference>
<evidence type="ECO:0000313" key="3">
    <source>
        <dbReference type="EMBL" id="KAL2920145.1"/>
    </source>
</evidence>
<name>A0ABR4NKY5_9FUNG</name>
<proteinExistence type="predicted"/>
<feature type="compositionally biased region" description="Low complexity" evidence="1">
    <location>
        <begin position="79"/>
        <end position="92"/>
    </location>
</feature>
<keyword evidence="2" id="KW-0812">Transmembrane</keyword>
<keyword evidence="4" id="KW-1185">Reference proteome</keyword>
<dbReference type="InterPro" id="IPR029164">
    <property type="entry name" value="PIG-Y"/>
</dbReference>
<evidence type="ECO:0000256" key="1">
    <source>
        <dbReference type="SAM" id="MobiDB-lite"/>
    </source>
</evidence>
<keyword evidence="2" id="KW-0472">Membrane</keyword>
<comment type="caution">
    <text evidence="3">The sequence shown here is derived from an EMBL/GenBank/DDBJ whole genome shotgun (WGS) entry which is preliminary data.</text>
</comment>
<dbReference type="EMBL" id="JADGIZ020000001">
    <property type="protein sequence ID" value="KAL2920145.1"/>
    <property type="molecule type" value="Genomic_DNA"/>
</dbReference>